<evidence type="ECO:0000313" key="3">
    <source>
        <dbReference type="Proteomes" id="UP001498398"/>
    </source>
</evidence>
<dbReference type="EMBL" id="JBANRG010000007">
    <property type="protein sequence ID" value="KAK7464879.1"/>
    <property type="molecule type" value="Genomic_DNA"/>
</dbReference>
<feature type="transmembrane region" description="Helical" evidence="1">
    <location>
        <begin position="55"/>
        <end position="80"/>
    </location>
</feature>
<proteinExistence type="predicted"/>
<sequence length="314" mass="34297">MSSPLLSDDQIAAFRTIFTKIAVRGTAYGISVILVGLSAYILLGQGVRGSKSRSILLAVLLLMFLCSTGIFVANMVYSLAMIPTVGQEDIVPSPIVLKSYYALTIFSRINYSLSDSVVVWRAFILFQRRSLCRVILVLSLLVCWAGALIDCIFALVIGVTGGVLSPNRMLVLLLPMLFTNFLATLFIGWRTWYYHQFEHVKGSLVGENIKRALLLLVESGFAYCIILVLCIISLYPGTLSRTGAGILAGLFPHISAIYPTLIIILMSIQKISTLPGETVLSRSLQLSEAMMSSDQSETSSSPVVPGFRVQKEIA</sequence>
<evidence type="ECO:0008006" key="4">
    <source>
        <dbReference type="Google" id="ProtNLM"/>
    </source>
</evidence>
<feature type="transmembrane region" description="Helical" evidence="1">
    <location>
        <begin position="213"/>
        <end position="234"/>
    </location>
</feature>
<name>A0ABR1JVK0_9AGAR</name>
<keyword evidence="1" id="KW-0472">Membrane</keyword>
<keyword evidence="1" id="KW-1133">Transmembrane helix</keyword>
<dbReference type="Proteomes" id="UP001498398">
    <property type="component" value="Unassembled WGS sequence"/>
</dbReference>
<evidence type="ECO:0000313" key="2">
    <source>
        <dbReference type="EMBL" id="KAK7464879.1"/>
    </source>
</evidence>
<gene>
    <name evidence="2" type="ORF">VKT23_006088</name>
</gene>
<feature type="transmembrane region" description="Helical" evidence="1">
    <location>
        <begin position="246"/>
        <end position="268"/>
    </location>
</feature>
<evidence type="ECO:0000256" key="1">
    <source>
        <dbReference type="SAM" id="Phobius"/>
    </source>
</evidence>
<keyword evidence="1" id="KW-0812">Transmembrane</keyword>
<protein>
    <recommendedName>
        <fullName evidence="4">Taste receptor type 2</fullName>
    </recommendedName>
</protein>
<accession>A0ABR1JVK0</accession>
<organism evidence="2 3">
    <name type="scientific">Marasmiellus scandens</name>
    <dbReference type="NCBI Taxonomy" id="2682957"/>
    <lineage>
        <taxon>Eukaryota</taxon>
        <taxon>Fungi</taxon>
        <taxon>Dikarya</taxon>
        <taxon>Basidiomycota</taxon>
        <taxon>Agaricomycotina</taxon>
        <taxon>Agaricomycetes</taxon>
        <taxon>Agaricomycetidae</taxon>
        <taxon>Agaricales</taxon>
        <taxon>Marasmiineae</taxon>
        <taxon>Omphalotaceae</taxon>
        <taxon>Marasmiellus</taxon>
    </lineage>
</organism>
<keyword evidence="3" id="KW-1185">Reference proteome</keyword>
<comment type="caution">
    <text evidence="2">The sequence shown here is derived from an EMBL/GenBank/DDBJ whole genome shotgun (WGS) entry which is preliminary data.</text>
</comment>
<feature type="transmembrane region" description="Helical" evidence="1">
    <location>
        <begin position="25"/>
        <end position="43"/>
    </location>
</feature>
<feature type="transmembrane region" description="Helical" evidence="1">
    <location>
        <begin position="135"/>
        <end position="157"/>
    </location>
</feature>
<feature type="transmembrane region" description="Helical" evidence="1">
    <location>
        <begin position="169"/>
        <end position="192"/>
    </location>
</feature>
<reference evidence="2 3" key="1">
    <citation type="submission" date="2024-01" db="EMBL/GenBank/DDBJ databases">
        <title>A draft genome for the cacao thread blight pathogen Marasmiellus scandens.</title>
        <authorList>
            <person name="Baruah I.K."/>
            <person name="Leung J."/>
            <person name="Bukari Y."/>
            <person name="Amoako-Attah I."/>
            <person name="Meinhardt L.W."/>
            <person name="Bailey B.A."/>
            <person name="Cohen S.P."/>
        </authorList>
    </citation>
    <scope>NUCLEOTIDE SEQUENCE [LARGE SCALE GENOMIC DNA]</scope>
    <source>
        <strain evidence="2 3">GH-19</strain>
    </source>
</reference>